<dbReference type="PANTHER" id="PTHR22840">
    <property type="entry name" value="WD REPEAT-CONTAINING PROTEIN 36"/>
    <property type="match status" value="1"/>
</dbReference>
<reference evidence="3" key="1">
    <citation type="submission" date="2014-03" db="EMBL/GenBank/DDBJ databases">
        <title>The Genome Sequence of Puccinia striiformis f. sp. tritici PST-78.</title>
        <authorList>
            <consortium name="The Broad Institute Genome Sequencing Platform"/>
            <person name="Cuomo C."/>
            <person name="Hulbert S."/>
            <person name="Chen X."/>
            <person name="Walker B."/>
            <person name="Young S.K."/>
            <person name="Zeng Q."/>
            <person name="Gargeya S."/>
            <person name="Fitzgerald M."/>
            <person name="Haas B."/>
            <person name="Abouelleil A."/>
            <person name="Alvarado L."/>
            <person name="Arachchi H.M."/>
            <person name="Berlin A.M."/>
            <person name="Chapman S.B."/>
            <person name="Goldberg J."/>
            <person name="Griggs A."/>
            <person name="Gujja S."/>
            <person name="Hansen M."/>
            <person name="Howarth C."/>
            <person name="Imamovic A."/>
            <person name="Larimer J."/>
            <person name="McCowan C."/>
            <person name="Montmayeur A."/>
            <person name="Murphy C."/>
            <person name="Neiman D."/>
            <person name="Pearson M."/>
            <person name="Priest M."/>
            <person name="Roberts A."/>
            <person name="Saif S."/>
            <person name="Shea T."/>
            <person name="Sisk P."/>
            <person name="Sykes S."/>
            <person name="Wortman J."/>
            <person name="Nusbaum C."/>
            <person name="Birren B."/>
        </authorList>
    </citation>
    <scope>NUCLEOTIDE SEQUENCE [LARGE SCALE GENOMIC DNA]</scope>
    <source>
        <strain evidence="3">race PST-78</strain>
    </source>
</reference>
<dbReference type="InterPro" id="IPR036322">
    <property type="entry name" value="WD40_repeat_dom_sf"/>
</dbReference>
<keyword evidence="3" id="KW-1185">Reference proteome</keyword>
<dbReference type="Proteomes" id="UP000054564">
    <property type="component" value="Unassembled WGS sequence"/>
</dbReference>
<dbReference type="STRING" id="1165861.A0A0L0UYN7"/>
<sequence length="168" mass="18099">MRLRHRTLLTPLGLQLTIELPSTFGLATTLVHPSTYLNRIVVASQEGQLAIYNIQTGALTVSNRCYFTTPSKARCSSDKVPTTRVVQAPAVDIIAVGFADGWCSLVDVRFGEEILAVKVGRSEGSNLLTNGILDAIPGITFQSESNTQVMVTSSLQGHLVIWNLNEGG</sequence>
<gene>
    <name evidence="2" type="ORF">PSTG_14408</name>
</gene>
<dbReference type="Pfam" id="PF25171">
    <property type="entry name" value="Beta-prop_WDR36-Utp21_1st"/>
    <property type="match status" value="1"/>
</dbReference>
<dbReference type="SUPFAM" id="SSF50978">
    <property type="entry name" value="WD40 repeat-like"/>
    <property type="match status" value="1"/>
</dbReference>
<protein>
    <recommendedName>
        <fullName evidence="1">WDR36/Utp21 N-terminal domain-containing protein</fullName>
    </recommendedName>
</protein>
<dbReference type="GO" id="GO:0034388">
    <property type="term" value="C:Pwp2p-containing subcomplex of 90S preribosome"/>
    <property type="evidence" value="ECO:0007669"/>
    <property type="project" value="TreeGrafter"/>
</dbReference>
<evidence type="ECO:0000259" key="1">
    <source>
        <dbReference type="Pfam" id="PF25171"/>
    </source>
</evidence>
<dbReference type="EMBL" id="AJIL01000172">
    <property type="protein sequence ID" value="KNE92172.1"/>
    <property type="molecule type" value="Genomic_DNA"/>
</dbReference>
<dbReference type="Gene3D" id="2.130.10.10">
    <property type="entry name" value="YVTN repeat-like/Quinoprotein amine dehydrogenase"/>
    <property type="match status" value="1"/>
</dbReference>
<name>A0A0L0UYN7_9BASI</name>
<dbReference type="InterPro" id="IPR015943">
    <property type="entry name" value="WD40/YVTN_repeat-like_dom_sf"/>
</dbReference>
<dbReference type="PANTHER" id="PTHR22840:SF12">
    <property type="entry name" value="WD REPEAT-CONTAINING PROTEIN 36"/>
    <property type="match status" value="1"/>
</dbReference>
<dbReference type="GO" id="GO:0006364">
    <property type="term" value="P:rRNA processing"/>
    <property type="evidence" value="ECO:0007669"/>
    <property type="project" value="TreeGrafter"/>
</dbReference>
<organism evidence="2 3">
    <name type="scientific">Puccinia striiformis f. sp. tritici PST-78</name>
    <dbReference type="NCBI Taxonomy" id="1165861"/>
    <lineage>
        <taxon>Eukaryota</taxon>
        <taxon>Fungi</taxon>
        <taxon>Dikarya</taxon>
        <taxon>Basidiomycota</taxon>
        <taxon>Pucciniomycotina</taxon>
        <taxon>Pucciniomycetes</taxon>
        <taxon>Pucciniales</taxon>
        <taxon>Pucciniaceae</taxon>
        <taxon>Puccinia</taxon>
    </lineage>
</organism>
<evidence type="ECO:0000313" key="2">
    <source>
        <dbReference type="EMBL" id="KNE92172.1"/>
    </source>
</evidence>
<dbReference type="AlphaFoldDB" id="A0A0L0UYN7"/>
<dbReference type="InterPro" id="IPR059157">
    <property type="entry name" value="WDR36-Utp21_N"/>
</dbReference>
<evidence type="ECO:0000313" key="3">
    <source>
        <dbReference type="Proteomes" id="UP000054564"/>
    </source>
</evidence>
<comment type="caution">
    <text evidence="2">The sequence shown here is derived from an EMBL/GenBank/DDBJ whole genome shotgun (WGS) entry which is preliminary data.</text>
</comment>
<feature type="domain" description="WDR36/Utp21 N-terminal" evidence="1">
    <location>
        <begin position="15"/>
        <end position="166"/>
    </location>
</feature>
<proteinExistence type="predicted"/>
<accession>A0A0L0UYN7</accession>
<dbReference type="GO" id="GO:0032040">
    <property type="term" value="C:small-subunit processome"/>
    <property type="evidence" value="ECO:0007669"/>
    <property type="project" value="TreeGrafter"/>
</dbReference>